<dbReference type="Proteomes" id="UP000321328">
    <property type="component" value="Unassembled WGS sequence"/>
</dbReference>
<dbReference type="STRING" id="1123024.GCA_000423625_02899"/>
<accession>A0A511D3L4</accession>
<name>A0A511D3L4_9PSEU</name>
<evidence type="ECO:0000313" key="2">
    <source>
        <dbReference type="Proteomes" id="UP000321328"/>
    </source>
</evidence>
<dbReference type="RefSeq" id="WP_028930596.1">
    <property type="nucleotide sequence ID" value="NZ_AUII01000012.1"/>
</dbReference>
<organism evidence="1 2">
    <name type="scientific">Pseudonocardia asaccharolytica DSM 44247 = NBRC 16224</name>
    <dbReference type="NCBI Taxonomy" id="1123024"/>
    <lineage>
        <taxon>Bacteria</taxon>
        <taxon>Bacillati</taxon>
        <taxon>Actinomycetota</taxon>
        <taxon>Actinomycetes</taxon>
        <taxon>Pseudonocardiales</taxon>
        <taxon>Pseudonocardiaceae</taxon>
        <taxon>Pseudonocardia</taxon>
    </lineage>
</organism>
<protein>
    <submittedName>
        <fullName evidence="1">Uncharacterized protein</fullName>
    </submittedName>
</protein>
<dbReference type="AlphaFoldDB" id="A0A511D3L4"/>
<comment type="caution">
    <text evidence="1">The sequence shown here is derived from an EMBL/GenBank/DDBJ whole genome shotgun (WGS) entry which is preliminary data.</text>
</comment>
<proteinExistence type="predicted"/>
<sequence>MTARDPQQWITDRQRVIATPKLGVSVRGRVVGYQPEQVIVELDDGGRAGFPVEQVSPLVDEQTQIEAQAVAALGGGTAGRDRLAALLDAGLQVVETSRPRLTRPDLRTQ</sequence>
<evidence type="ECO:0000313" key="1">
    <source>
        <dbReference type="EMBL" id="GEL19370.1"/>
    </source>
</evidence>
<reference evidence="1 2" key="1">
    <citation type="submission" date="2019-07" db="EMBL/GenBank/DDBJ databases">
        <title>Whole genome shotgun sequence of Pseudonocardia asaccharolytica NBRC 16224.</title>
        <authorList>
            <person name="Hosoyama A."/>
            <person name="Uohara A."/>
            <person name="Ohji S."/>
            <person name="Ichikawa N."/>
        </authorList>
    </citation>
    <scope>NUCLEOTIDE SEQUENCE [LARGE SCALE GENOMIC DNA]</scope>
    <source>
        <strain evidence="1 2">NBRC 16224</strain>
    </source>
</reference>
<gene>
    <name evidence="1" type="ORF">PA7_32070</name>
</gene>
<dbReference type="EMBL" id="BJVI01000035">
    <property type="protein sequence ID" value="GEL19370.1"/>
    <property type="molecule type" value="Genomic_DNA"/>
</dbReference>
<keyword evidence="2" id="KW-1185">Reference proteome</keyword>